<dbReference type="PANTHER" id="PTHR46540:SF1">
    <property type="entry name" value="TETRATRICOPEPTIDE REPEAT PROTEIN 12"/>
    <property type="match status" value="1"/>
</dbReference>
<dbReference type="GeneTree" id="ENSGT00940000164257"/>
<dbReference type="InterPro" id="IPR043195">
    <property type="entry name" value="TTC12"/>
</dbReference>
<name>G1MYP4_MELGA</name>
<dbReference type="GO" id="GO:0005737">
    <property type="term" value="C:cytoplasm"/>
    <property type="evidence" value="ECO:0007669"/>
    <property type="project" value="TreeGrafter"/>
</dbReference>
<dbReference type="Bgee" id="ENSMGAG00000004280">
    <property type="expression patterns" value="Expressed in brain and 9 other cell types or tissues"/>
</dbReference>
<dbReference type="InterPro" id="IPR016024">
    <property type="entry name" value="ARM-type_fold"/>
</dbReference>
<dbReference type="Pfam" id="PF07719">
    <property type="entry name" value="TPR_2"/>
    <property type="match status" value="1"/>
</dbReference>
<reference evidence="4 5" key="1">
    <citation type="journal article" date="2010" name="PLoS Biol.">
        <title>Multi-platform next-generation sequencing of the domestic turkey (Meleagris gallopavo): genome assembly and analysis.</title>
        <authorList>
            <person name="Dalloul R.A."/>
            <person name="Long J.A."/>
            <person name="Zimin A.V."/>
            <person name="Aslam L."/>
            <person name="Beal K."/>
            <person name="Blomberg L.A."/>
            <person name="Bouffard P."/>
            <person name="Burt D.W."/>
            <person name="Crasta O."/>
            <person name="Crooijmans R.P."/>
            <person name="Cooper K."/>
            <person name="Coulombe R.A."/>
            <person name="De S."/>
            <person name="Delany M.E."/>
            <person name="Dodgson J.B."/>
            <person name="Dong J.J."/>
            <person name="Evans C."/>
            <person name="Frederickson K.M."/>
            <person name="Flicek P."/>
            <person name="Florea L."/>
            <person name="Folkerts O."/>
            <person name="Groenen M.A."/>
            <person name="Harkins T.T."/>
            <person name="Herrero J."/>
            <person name="Hoffmann S."/>
            <person name="Megens H.J."/>
            <person name="Jiang A."/>
            <person name="de Jong P."/>
            <person name="Kaiser P."/>
            <person name="Kim H."/>
            <person name="Kim K.W."/>
            <person name="Kim S."/>
            <person name="Langenberger D."/>
            <person name="Lee M.K."/>
            <person name="Lee T."/>
            <person name="Mane S."/>
            <person name="Marcais G."/>
            <person name="Marz M."/>
            <person name="McElroy A.P."/>
            <person name="Modise T."/>
            <person name="Nefedov M."/>
            <person name="Notredame C."/>
            <person name="Paton I.R."/>
            <person name="Payne W.S."/>
            <person name="Pertea G."/>
            <person name="Prickett D."/>
            <person name="Puiu D."/>
            <person name="Qioa D."/>
            <person name="Raineri E."/>
            <person name="Ruffier M."/>
            <person name="Salzberg S.L."/>
            <person name="Schatz M.C."/>
            <person name="Scheuring C."/>
            <person name="Schmidt C.J."/>
            <person name="Schroeder S."/>
            <person name="Searle S.M."/>
            <person name="Smith E.J."/>
            <person name="Smith J."/>
            <person name="Sonstegard T.S."/>
            <person name="Stadler P.F."/>
            <person name="Tafer H."/>
            <person name="Tu Z.J."/>
            <person name="Van Tassell C.P."/>
            <person name="Vilella A.J."/>
            <person name="Williams K.P."/>
            <person name="Yorke J.A."/>
            <person name="Zhang L."/>
            <person name="Zhang H.B."/>
            <person name="Zhang X."/>
            <person name="Zhang Y."/>
            <person name="Reed K.M."/>
        </authorList>
    </citation>
    <scope>NUCLEOTIDE SEQUENCE [LARGE SCALE GENOMIC DNA]</scope>
</reference>
<dbReference type="AlphaFoldDB" id="G1MYP4"/>
<evidence type="ECO:0000313" key="5">
    <source>
        <dbReference type="Proteomes" id="UP000001645"/>
    </source>
</evidence>
<dbReference type="SMART" id="SM00028">
    <property type="entry name" value="TPR"/>
    <property type="match status" value="3"/>
</dbReference>
<accession>G1MYP4</accession>
<evidence type="ECO:0000313" key="4">
    <source>
        <dbReference type="Ensembl" id="ENSMGAP00000004090.3"/>
    </source>
</evidence>
<dbReference type="InterPro" id="IPR011989">
    <property type="entry name" value="ARM-like"/>
</dbReference>
<dbReference type="Proteomes" id="UP000001645">
    <property type="component" value="Chromosome 26"/>
</dbReference>
<dbReference type="CTD" id="54970"/>
<keyword evidence="2 3" id="KW-0802">TPR repeat</keyword>
<dbReference type="InParanoid" id="G1MYP4"/>
<evidence type="ECO:0000256" key="3">
    <source>
        <dbReference type="PROSITE-ProRule" id="PRU00339"/>
    </source>
</evidence>
<dbReference type="OrthoDB" id="629492at2759"/>
<proteinExistence type="predicted"/>
<keyword evidence="5" id="KW-1185">Reference proteome</keyword>
<dbReference type="InterPro" id="IPR019734">
    <property type="entry name" value="TPR_rpt"/>
</dbReference>
<dbReference type="PANTHER" id="PTHR46540">
    <property type="entry name" value="TETRATRICOPEPTIDE REPEAT PROTEIN 12"/>
    <property type="match status" value="1"/>
</dbReference>
<dbReference type="HOGENOM" id="CLU_391258_0_0_1"/>
<dbReference type="Ensembl" id="ENSMGAT00000004802.3">
    <property type="protein sequence ID" value="ENSMGAP00000004090.3"/>
    <property type="gene ID" value="ENSMGAG00000004280.3"/>
</dbReference>
<dbReference type="GeneID" id="100547444"/>
<dbReference type="Gene3D" id="1.25.10.10">
    <property type="entry name" value="Leucine-rich Repeat Variant"/>
    <property type="match status" value="2"/>
</dbReference>
<dbReference type="SUPFAM" id="SSF48371">
    <property type="entry name" value="ARM repeat"/>
    <property type="match status" value="1"/>
</dbReference>
<sequence>MRSHAHSSRSYAPTLPSRCRYVSRVVSMATPQTLRNLRPPAMAALADPQQEEEFQRFLRRVDDISRLVQGLSSADAAVRDGAIAEADRRLREQRGSEQSAAGADRTVINTRHPDSVNTEAVHTEGFLAALEKDAKERAKQRKRNERLANALKEKGNDAFRKGDYNTAAQRYTDGLQKLKDVPELYTNRAQAYLKMHEYGKAIGDCEWALKCNAKCIKAYFLMGKAHLALKHYDESRQCYQKLLQLDPQKKSLFKDCMNEVNLEEKRMQEEDRAMKAFQSGKDAALSIKDLLQKLNRPDQNILYYTGGIQVLIGVVKECTEQTLFRTNNGFSIINDNEVIRRGFCAGRKSTAEVDLCVSLLSLWQAVCAGNEENQRLLLTHPDVNAQLLELLCSGVLEIQKETLALIALYSDNENGRRLLIRHQDLSRWLQILMMFVNSTDARASSAMSILSDLIQEEKFKAQCRLTFSTSVLPLFIQLLASAKLVDQTALSCCIGIMGNLCADAAIRVHMAECKECWQACLQLVDGCADVGTPKYRECVFAVLGLMMNLLLESNSVIQCLAVDISGRCMSLLRDQDGRTVTRAIGVLSRILAASSLAVEEAVKGGVVKKMIKFLKAGGQTTSSYAIKTLSICTRSSRQAQEEVVKSDKKFSVLLKLLDSENEMIVGNAAFCLGQCLVVPGAATSLLNSNIVMALLKHAGGDAARTSVQENAAIALGKLCVAEPRHIFQLRELNGMAILNSSMKYVHSS</sequence>
<dbReference type="RefSeq" id="XP_031412762.1">
    <property type="nucleotide sequence ID" value="XM_031556902.1"/>
</dbReference>
<evidence type="ECO:0000256" key="2">
    <source>
        <dbReference type="ARBA" id="ARBA00022803"/>
    </source>
</evidence>
<dbReference type="GO" id="GO:0070286">
    <property type="term" value="P:axonemal dynein complex assembly"/>
    <property type="evidence" value="ECO:0007669"/>
    <property type="project" value="TreeGrafter"/>
</dbReference>
<organism evidence="4 5">
    <name type="scientific">Meleagris gallopavo</name>
    <name type="common">Wild turkey</name>
    <dbReference type="NCBI Taxonomy" id="9103"/>
    <lineage>
        <taxon>Eukaryota</taxon>
        <taxon>Metazoa</taxon>
        <taxon>Chordata</taxon>
        <taxon>Craniata</taxon>
        <taxon>Vertebrata</taxon>
        <taxon>Euteleostomi</taxon>
        <taxon>Archelosauria</taxon>
        <taxon>Archosauria</taxon>
        <taxon>Dinosauria</taxon>
        <taxon>Saurischia</taxon>
        <taxon>Theropoda</taxon>
        <taxon>Coelurosauria</taxon>
        <taxon>Aves</taxon>
        <taxon>Neognathae</taxon>
        <taxon>Galloanserae</taxon>
        <taxon>Galliformes</taxon>
        <taxon>Phasianidae</taxon>
        <taxon>Meleagridinae</taxon>
        <taxon>Meleagris</taxon>
    </lineage>
</organism>
<dbReference type="SUPFAM" id="SSF48452">
    <property type="entry name" value="TPR-like"/>
    <property type="match status" value="1"/>
</dbReference>
<dbReference type="PROSITE" id="PS50005">
    <property type="entry name" value="TPR"/>
    <property type="match status" value="1"/>
</dbReference>
<reference evidence="4" key="3">
    <citation type="submission" date="2025-09" db="UniProtKB">
        <authorList>
            <consortium name="Ensembl"/>
        </authorList>
    </citation>
    <scope>IDENTIFICATION</scope>
</reference>
<dbReference type="GO" id="GO:0005813">
    <property type="term" value="C:centrosome"/>
    <property type="evidence" value="ECO:0007669"/>
    <property type="project" value="TreeGrafter"/>
</dbReference>
<gene>
    <name evidence="4" type="primary">TTC12</name>
</gene>
<dbReference type="InterPro" id="IPR011990">
    <property type="entry name" value="TPR-like_helical_dom_sf"/>
</dbReference>
<reference evidence="4" key="2">
    <citation type="submission" date="2025-08" db="UniProtKB">
        <authorList>
            <consortium name="Ensembl"/>
        </authorList>
    </citation>
    <scope>IDENTIFICATION</scope>
</reference>
<protein>
    <submittedName>
        <fullName evidence="4">Tetratricopeptide repeat domain 12</fullName>
    </submittedName>
</protein>
<feature type="repeat" description="TPR" evidence="3">
    <location>
        <begin position="216"/>
        <end position="249"/>
    </location>
</feature>
<dbReference type="Gene3D" id="1.25.40.10">
    <property type="entry name" value="Tetratricopeptide repeat domain"/>
    <property type="match status" value="1"/>
</dbReference>
<keyword evidence="1" id="KW-0677">Repeat</keyword>
<dbReference type="PROSITE" id="PS50293">
    <property type="entry name" value="TPR_REGION"/>
    <property type="match status" value="1"/>
</dbReference>
<dbReference type="GO" id="GO:0007288">
    <property type="term" value="P:sperm axoneme assembly"/>
    <property type="evidence" value="ECO:0007669"/>
    <property type="project" value="TreeGrafter"/>
</dbReference>
<evidence type="ECO:0000256" key="1">
    <source>
        <dbReference type="ARBA" id="ARBA00022737"/>
    </source>
</evidence>
<dbReference type="InterPro" id="IPR013105">
    <property type="entry name" value="TPR_2"/>
</dbReference>